<protein>
    <recommendedName>
        <fullName evidence="5">Ion transport domain-containing protein</fullName>
    </recommendedName>
</protein>
<feature type="transmembrane region" description="Helical" evidence="2">
    <location>
        <begin position="150"/>
        <end position="169"/>
    </location>
</feature>
<feature type="transmembrane region" description="Helical" evidence="2">
    <location>
        <begin position="257"/>
        <end position="279"/>
    </location>
</feature>
<name>A0ABR2YUH4_9CHLO</name>
<dbReference type="Proteomes" id="UP001491310">
    <property type="component" value="Unassembled WGS sequence"/>
</dbReference>
<feature type="transmembrane region" description="Helical" evidence="2">
    <location>
        <begin position="203"/>
        <end position="223"/>
    </location>
</feature>
<keyword evidence="4" id="KW-1185">Reference proteome</keyword>
<organism evidence="3 4">
    <name type="scientific">Coccomyxa subellipsoidea</name>
    <dbReference type="NCBI Taxonomy" id="248742"/>
    <lineage>
        <taxon>Eukaryota</taxon>
        <taxon>Viridiplantae</taxon>
        <taxon>Chlorophyta</taxon>
        <taxon>core chlorophytes</taxon>
        <taxon>Trebouxiophyceae</taxon>
        <taxon>Trebouxiophyceae incertae sedis</taxon>
        <taxon>Coccomyxaceae</taxon>
        <taxon>Coccomyxa</taxon>
    </lineage>
</organism>
<gene>
    <name evidence="3" type="ORF">WJX75_003738</name>
</gene>
<keyword evidence="2" id="KW-1133">Transmembrane helix</keyword>
<keyword evidence="2" id="KW-0472">Membrane</keyword>
<feature type="transmembrane region" description="Helical" evidence="2">
    <location>
        <begin position="381"/>
        <end position="402"/>
    </location>
</feature>
<feature type="transmembrane region" description="Helical" evidence="2">
    <location>
        <begin position="175"/>
        <end position="196"/>
    </location>
</feature>
<evidence type="ECO:0000313" key="4">
    <source>
        <dbReference type="Proteomes" id="UP001491310"/>
    </source>
</evidence>
<evidence type="ECO:0000313" key="3">
    <source>
        <dbReference type="EMBL" id="KAK9915025.1"/>
    </source>
</evidence>
<keyword evidence="2" id="KW-0812">Transmembrane</keyword>
<evidence type="ECO:0000256" key="2">
    <source>
        <dbReference type="SAM" id="Phobius"/>
    </source>
</evidence>
<evidence type="ECO:0008006" key="5">
    <source>
        <dbReference type="Google" id="ProtNLM"/>
    </source>
</evidence>
<proteinExistence type="predicted"/>
<dbReference type="PANTHER" id="PTHR43336">
    <property type="entry name" value="OXYGEN SENSOR HISTIDINE KINASE RESPONSE REGULATOR DEVS/DOSS"/>
    <property type="match status" value="1"/>
</dbReference>
<reference evidence="3 4" key="1">
    <citation type="journal article" date="2024" name="Nat. Commun.">
        <title>Phylogenomics reveals the evolutionary origins of lichenization in chlorophyte algae.</title>
        <authorList>
            <person name="Puginier C."/>
            <person name="Libourel C."/>
            <person name="Otte J."/>
            <person name="Skaloud P."/>
            <person name="Haon M."/>
            <person name="Grisel S."/>
            <person name="Petersen M."/>
            <person name="Berrin J.G."/>
            <person name="Delaux P.M."/>
            <person name="Dal Grande F."/>
            <person name="Keller J."/>
        </authorList>
    </citation>
    <scope>NUCLEOTIDE SEQUENCE [LARGE SCALE GENOMIC DNA]</scope>
    <source>
        <strain evidence="3 4">SAG 216-7</strain>
    </source>
</reference>
<sequence length="658" mass="71882">MDGNDSPKPFLAERAQASEDNEFDTFVLSPPERRRPSVRINLNGDVPSVPIPINKRKPSLKNPGSGPRVSLYLPEKSAQSVTRNSDSRNKNALQGMVSFPLLGRDTDMAKASSGRRSSIADWLLGCDKASQGKRNVVRFLDGRIFQWTQALALIFVLFGPDVVALMSAPNSIDPIINALLILSMAIFALDLILSVACRPNVSLLEIFMNLVTTALIALDLSWIQNLVRQNESTGYSSLTRALVLASQAGRMTRLLRVMHLVGAFRIALLIMLTVTMVPIMQYQAPADYSPPQAIASVLATMVGQPRAEIDLIVSGFFSYYLAKAGKHVGIPLLVAVGAEVWDHTEAGGGFTDRAEDRQLTTSTDGLVTIEVNIAPRNHREAALSIALALFVIIELMVFISVLNNTAMDLLVKPVAHILHVIRTQAQKVMAALDTDEKWDDNELGMMEAVVTKMSRIIAHVSSGEKGGHVLHKLQMDQEADDETKDWLDNMMSNSVSVKKGSGLVAASKLSGAHKSLQRREHADNRAMRKTLILRTGTTDMTEEGSEEGEDSLPANAEPEMKLRHSITQLDSDLLDSWDFDVFFFTPDQLIAYVALMFMHLGLTTQDKATVAEISAVTGGGRLLAALASAELAAAETLHGPEARVDLDILWIFIGEVRN</sequence>
<feature type="region of interest" description="Disordered" evidence="1">
    <location>
        <begin position="1"/>
        <end position="89"/>
    </location>
</feature>
<dbReference type="PANTHER" id="PTHR43336:SF3">
    <property type="entry name" value="GUANYLATE CYCLASE DOMAIN-CONTAINING PROTEIN"/>
    <property type="match status" value="1"/>
</dbReference>
<comment type="caution">
    <text evidence="3">The sequence shown here is derived from an EMBL/GenBank/DDBJ whole genome shotgun (WGS) entry which is preliminary data.</text>
</comment>
<evidence type="ECO:0000256" key="1">
    <source>
        <dbReference type="SAM" id="MobiDB-lite"/>
    </source>
</evidence>
<accession>A0ABR2YUH4</accession>
<dbReference type="EMBL" id="JALJOT010000005">
    <property type="protein sequence ID" value="KAK9915025.1"/>
    <property type="molecule type" value="Genomic_DNA"/>
</dbReference>